<proteinExistence type="predicted"/>
<gene>
    <name evidence="3" type="ORF">Osc7112_1160</name>
</gene>
<evidence type="ECO:0000313" key="3">
    <source>
        <dbReference type="EMBL" id="AFZ05709.1"/>
    </source>
</evidence>
<dbReference type="InterPro" id="IPR001789">
    <property type="entry name" value="Sig_transdc_resp-reg_receiver"/>
</dbReference>
<keyword evidence="4" id="KW-1185">Reference proteome</keyword>
<dbReference type="AlphaFoldDB" id="K9VDY9"/>
<dbReference type="KEGG" id="oni:Osc7112_1160"/>
<dbReference type="InterPro" id="IPR011006">
    <property type="entry name" value="CheY-like_superfamily"/>
</dbReference>
<dbReference type="SUPFAM" id="SSF52172">
    <property type="entry name" value="CheY-like"/>
    <property type="match status" value="1"/>
</dbReference>
<dbReference type="PROSITE" id="PS50110">
    <property type="entry name" value="RESPONSE_REGULATORY"/>
    <property type="match status" value="1"/>
</dbReference>
<evidence type="ECO:0000313" key="4">
    <source>
        <dbReference type="Proteomes" id="UP000010478"/>
    </source>
</evidence>
<evidence type="ECO:0000256" key="1">
    <source>
        <dbReference type="PROSITE-ProRule" id="PRU00169"/>
    </source>
</evidence>
<dbReference type="eggNOG" id="COG3706">
    <property type="taxonomic scope" value="Bacteria"/>
</dbReference>
<evidence type="ECO:0000259" key="2">
    <source>
        <dbReference type="PROSITE" id="PS50110"/>
    </source>
</evidence>
<comment type="caution">
    <text evidence="1">Lacks conserved residue(s) required for the propagation of feature annotation.</text>
</comment>
<protein>
    <submittedName>
        <fullName evidence="3">Response regulator receiver protein</fullName>
    </submittedName>
</protein>
<dbReference type="STRING" id="179408.Osc7112_1160"/>
<organism evidence="3 4">
    <name type="scientific">Phormidium nigroviride PCC 7112</name>
    <dbReference type="NCBI Taxonomy" id="179408"/>
    <lineage>
        <taxon>Bacteria</taxon>
        <taxon>Bacillati</taxon>
        <taxon>Cyanobacteriota</taxon>
        <taxon>Cyanophyceae</taxon>
        <taxon>Oscillatoriophycideae</taxon>
        <taxon>Oscillatoriales</taxon>
        <taxon>Oscillatoriaceae</taxon>
        <taxon>Phormidium</taxon>
    </lineage>
</organism>
<name>K9VDY9_9CYAN</name>
<sequence length="108" mass="11855">MAGTIKKLLVKVAGSTLEGLRQASSYQPDAILWEVSIGEIDGLRFVKQLKSQPDTEGIPVLLLTLKAKWSDLQQSWFHKSQLAAAIVNPLDPTMLAVEIAKVLGWDLD</sequence>
<accession>K9VDY9</accession>
<dbReference type="Pfam" id="PF00072">
    <property type="entry name" value="Response_reg"/>
    <property type="match status" value="1"/>
</dbReference>
<reference evidence="3 4" key="1">
    <citation type="submission" date="2012-05" db="EMBL/GenBank/DDBJ databases">
        <title>Finished chromosome of genome of Oscillatoria sp. PCC 7112.</title>
        <authorList>
            <consortium name="US DOE Joint Genome Institute"/>
            <person name="Gugger M."/>
            <person name="Coursin T."/>
            <person name="Rippka R."/>
            <person name="Tandeau De Marsac N."/>
            <person name="Huntemann M."/>
            <person name="Wei C.-L."/>
            <person name="Han J."/>
            <person name="Detter J.C."/>
            <person name="Han C."/>
            <person name="Tapia R."/>
            <person name="Davenport K."/>
            <person name="Daligault H."/>
            <person name="Erkkila T."/>
            <person name="Gu W."/>
            <person name="Munk A.C.C."/>
            <person name="Teshima H."/>
            <person name="Xu Y."/>
            <person name="Chain P."/>
            <person name="Chen A."/>
            <person name="Krypides N."/>
            <person name="Mavromatis K."/>
            <person name="Markowitz V."/>
            <person name="Szeto E."/>
            <person name="Ivanova N."/>
            <person name="Mikhailova N."/>
            <person name="Ovchinnikova G."/>
            <person name="Pagani I."/>
            <person name="Pati A."/>
            <person name="Goodwin L."/>
            <person name="Peters L."/>
            <person name="Pitluck S."/>
            <person name="Woyke T."/>
            <person name="Kerfeld C."/>
        </authorList>
    </citation>
    <scope>NUCLEOTIDE SEQUENCE [LARGE SCALE GENOMIC DNA]</scope>
    <source>
        <strain evidence="3 4">PCC 7112</strain>
    </source>
</reference>
<dbReference type="GO" id="GO:0000160">
    <property type="term" value="P:phosphorelay signal transduction system"/>
    <property type="evidence" value="ECO:0007669"/>
    <property type="project" value="InterPro"/>
</dbReference>
<dbReference type="RefSeq" id="WP_015175035.1">
    <property type="nucleotide sequence ID" value="NC_019729.1"/>
</dbReference>
<feature type="domain" description="Response regulatory" evidence="2">
    <location>
        <begin position="1"/>
        <end position="103"/>
    </location>
</feature>
<dbReference type="Proteomes" id="UP000010478">
    <property type="component" value="Chromosome"/>
</dbReference>
<dbReference type="EMBL" id="CP003614">
    <property type="protein sequence ID" value="AFZ05709.1"/>
    <property type="molecule type" value="Genomic_DNA"/>
</dbReference>
<dbReference type="Gene3D" id="3.40.50.2300">
    <property type="match status" value="1"/>
</dbReference>
<dbReference type="HOGENOM" id="CLU_000445_69_17_3"/>